<dbReference type="eggNOG" id="COG5614">
    <property type="taxonomic scope" value="Bacteria"/>
</dbReference>
<evidence type="ECO:0000313" key="1">
    <source>
        <dbReference type="EMBL" id="AGT09271.1"/>
    </source>
</evidence>
<dbReference type="STRING" id="1367847.JCM7686_2192"/>
<gene>
    <name evidence="1" type="ORF">JCM7686_2192</name>
</gene>
<accession>S5YVL2</accession>
<dbReference type="NCBIfam" id="TIGR01563">
    <property type="entry name" value="gp16_SPP1"/>
    <property type="match status" value="1"/>
</dbReference>
<dbReference type="PATRIC" id="fig|1367847.3.peg.2185"/>
<dbReference type="InterPro" id="IPR008767">
    <property type="entry name" value="Phage_SPP1_head-tail_adaptor"/>
</dbReference>
<protein>
    <submittedName>
        <fullName evidence="1">Phage head-tail adaptor</fullName>
    </submittedName>
</protein>
<dbReference type="KEGG" id="pami:JCM7686_2192"/>
<dbReference type="EMBL" id="CP006650">
    <property type="protein sequence ID" value="AGT09271.1"/>
    <property type="molecule type" value="Genomic_DNA"/>
</dbReference>
<keyword evidence="2" id="KW-1185">Reference proteome</keyword>
<dbReference type="InterPro" id="IPR038666">
    <property type="entry name" value="SSP1_head-tail_sf"/>
</dbReference>
<evidence type="ECO:0000313" key="2">
    <source>
        <dbReference type="Proteomes" id="UP000015480"/>
    </source>
</evidence>
<name>S5YVL2_PARAH</name>
<dbReference type="Gene3D" id="2.40.10.270">
    <property type="entry name" value="Bacteriophage SPP1 head-tail adaptor protein"/>
    <property type="match status" value="1"/>
</dbReference>
<sequence>MEGYLMQAGKLQHRIELQRLTETLTASRKVQEVWTTYATGRAELRQAGLSEFLRNDVEGTTSNAVFLIRWIPGVSVADRITHDGKVWNIVAIAEIGRRRGLELRAVAA</sequence>
<dbReference type="AlphaFoldDB" id="S5YVL2"/>
<proteinExistence type="predicted"/>
<reference evidence="1 2" key="1">
    <citation type="journal article" date="2014" name="BMC Genomics">
        <title>Architecture and functions of a multipartite genome of the methylotrophic bacterium Paracoccus aminophilus JCM 7686, containing primary and secondary chromids.</title>
        <authorList>
            <person name="Dziewit L."/>
            <person name="Czarnecki J."/>
            <person name="Wibberg D."/>
            <person name="Radlinska M."/>
            <person name="Mrozek P."/>
            <person name="Szymczak M."/>
            <person name="Schluter A."/>
            <person name="Puhler A."/>
            <person name="Bartosik D."/>
        </authorList>
    </citation>
    <scope>NUCLEOTIDE SEQUENCE [LARGE SCALE GENOMIC DNA]</scope>
    <source>
        <strain evidence="1">JCM 7686</strain>
    </source>
</reference>
<dbReference type="HOGENOM" id="CLU_147810_6_1_5"/>
<organism evidence="1 2">
    <name type="scientific">Paracoccus aminophilus JCM 7686</name>
    <dbReference type="NCBI Taxonomy" id="1367847"/>
    <lineage>
        <taxon>Bacteria</taxon>
        <taxon>Pseudomonadati</taxon>
        <taxon>Pseudomonadota</taxon>
        <taxon>Alphaproteobacteria</taxon>
        <taxon>Rhodobacterales</taxon>
        <taxon>Paracoccaceae</taxon>
        <taxon>Paracoccus</taxon>
    </lineage>
</organism>
<dbReference type="Pfam" id="PF05521">
    <property type="entry name" value="Phage_HCP"/>
    <property type="match status" value="1"/>
</dbReference>
<dbReference type="Proteomes" id="UP000015480">
    <property type="component" value="Chromosome"/>
</dbReference>